<sequence>MAADKHAICDWLGSLASTLVTDALDANDLAARLDAAPSLTADDFAMESLSLMRMIAESVNSPSGFDILRIAQFATTETGNAATVLLAVGLAIAGGRAEWISRPQARAGRDRISSAGDAALAVVSIMGADGVDLYIWLSRLVSIAVRLVSDQAADAVPVVRVETGISLPSTFLAYQLYGDAGRAQALVEIAGVSTPMLMPSAFNALER</sequence>
<dbReference type="Proteomes" id="UP000191987">
    <property type="component" value="Unassembled WGS sequence"/>
</dbReference>
<protein>
    <submittedName>
        <fullName evidence="1">Uncharacterized protein</fullName>
    </submittedName>
</protein>
<evidence type="ECO:0000313" key="1">
    <source>
        <dbReference type="EMBL" id="CUX40414.1"/>
    </source>
</evidence>
<evidence type="ECO:0000313" key="2">
    <source>
        <dbReference type="Proteomes" id="UP000191987"/>
    </source>
</evidence>
<proteinExistence type="predicted"/>
<accession>A0A1S7QQT3</accession>
<dbReference type="EMBL" id="FBWG01000028">
    <property type="protein sequence ID" value="CUX40414.1"/>
    <property type="molecule type" value="Genomic_DNA"/>
</dbReference>
<gene>
    <name evidence="1" type="ORF">AGR7C_Lc100024</name>
</gene>
<organism evidence="1 2">
    <name type="scientific">Agrobacterium deltaense Zutra 3/1</name>
    <dbReference type="NCBI Taxonomy" id="1183427"/>
    <lineage>
        <taxon>Bacteria</taxon>
        <taxon>Pseudomonadati</taxon>
        <taxon>Pseudomonadota</taxon>
        <taxon>Alphaproteobacteria</taxon>
        <taxon>Hyphomicrobiales</taxon>
        <taxon>Rhizobiaceae</taxon>
        <taxon>Rhizobium/Agrobacterium group</taxon>
        <taxon>Agrobacterium</taxon>
    </lineage>
</organism>
<reference evidence="1 2" key="1">
    <citation type="submission" date="2016-01" db="EMBL/GenBank/DDBJ databases">
        <authorList>
            <person name="Oliw E.H."/>
        </authorList>
    </citation>
    <scope>NUCLEOTIDE SEQUENCE [LARGE SCALE GENOMIC DNA]</scope>
    <source>
        <strain evidence="1 2">Zutra 3-1</strain>
    </source>
</reference>
<dbReference type="AlphaFoldDB" id="A0A1S7QQT3"/>
<dbReference type="RefSeq" id="WP_080819374.1">
    <property type="nucleotide sequence ID" value="NZ_LT009749.1"/>
</dbReference>
<name>A0A1S7QQT3_9HYPH</name>